<protein>
    <submittedName>
        <fullName evidence="3">Uncharacterized protein</fullName>
    </submittedName>
</protein>
<keyword evidence="4" id="KW-1185">Reference proteome</keyword>
<organism evidence="3 4">
    <name type="scientific">Dactylonectria estremocensis</name>
    <dbReference type="NCBI Taxonomy" id="1079267"/>
    <lineage>
        <taxon>Eukaryota</taxon>
        <taxon>Fungi</taxon>
        <taxon>Dikarya</taxon>
        <taxon>Ascomycota</taxon>
        <taxon>Pezizomycotina</taxon>
        <taxon>Sordariomycetes</taxon>
        <taxon>Hypocreomycetidae</taxon>
        <taxon>Hypocreales</taxon>
        <taxon>Nectriaceae</taxon>
        <taxon>Dactylonectria</taxon>
    </lineage>
</organism>
<evidence type="ECO:0000313" key="4">
    <source>
        <dbReference type="Proteomes" id="UP000717696"/>
    </source>
</evidence>
<comment type="caution">
    <text evidence="3">The sequence shown here is derived from an EMBL/GenBank/DDBJ whole genome shotgun (WGS) entry which is preliminary data.</text>
</comment>
<keyword evidence="2" id="KW-0812">Transmembrane</keyword>
<keyword evidence="2" id="KW-0472">Membrane</keyword>
<evidence type="ECO:0000256" key="1">
    <source>
        <dbReference type="SAM" id="MobiDB-lite"/>
    </source>
</evidence>
<feature type="transmembrane region" description="Helical" evidence="2">
    <location>
        <begin position="349"/>
        <end position="371"/>
    </location>
</feature>
<evidence type="ECO:0000256" key="2">
    <source>
        <dbReference type="SAM" id="Phobius"/>
    </source>
</evidence>
<gene>
    <name evidence="3" type="ORF">B0J13DRAFT_573419</name>
</gene>
<reference evidence="3" key="1">
    <citation type="journal article" date="2021" name="Nat. Commun.">
        <title>Genetic determinants of endophytism in the Arabidopsis root mycobiome.</title>
        <authorList>
            <person name="Mesny F."/>
            <person name="Miyauchi S."/>
            <person name="Thiergart T."/>
            <person name="Pickel B."/>
            <person name="Atanasova L."/>
            <person name="Karlsson M."/>
            <person name="Huettel B."/>
            <person name="Barry K.W."/>
            <person name="Haridas S."/>
            <person name="Chen C."/>
            <person name="Bauer D."/>
            <person name="Andreopoulos W."/>
            <person name="Pangilinan J."/>
            <person name="LaButti K."/>
            <person name="Riley R."/>
            <person name="Lipzen A."/>
            <person name="Clum A."/>
            <person name="Drula E."/>
            <person name="Henrissat B."/>
            <person name="Kohler A."/>
            <person name="Grigoriev I.V."/>
            <person name="Martin F.M."/>
            <person name="Hacquard S."/>
        </authorList>
    </citation>
    <scope>NUCLEOTIDE SEQUENCE</scope>
    <source>
        <strain evidence="3">MPI-CAGE-AT-0021</strain>
    </source>
</reference>
<feature type="transmembrane region" description="Helical" evidence="2">
    <location>
        <begin position="377"/>
        <end position="395"/>
    </location>
</feature>
<feature type="region of interest" description="Disordered" evidence="1">
    <location>
        <begin position="88"/>
        <end position="113"/>
    </location>
</feature>
<keyword evidence="2" id="KW-1133">Transmembrane helix</keyword>
<name>A0A9P9IB93_9HYPO</name>
<dbReference type="EMBL" id="JAGMUU010000042">
    <property type="protein sequence ID" value="KAH7114541.1"/>
    <property type="molecule type" value="Genomic_DNA"/>
</dbReference>
<proteinExistence type="predicted"/>
<dbReference type="OrthoDB" id="5040120at2759"/>
<dbReference type="Proteomes" id="UP000717696">
    <property type="component" value="Unassembled WGS sequence"/>
</dbReference>
<sequence length="401" mass="45511">MDRNEETIQPISEHLMINSRHVDDGISGNRADHEAPLPSLPNLPRRVAPRAILRDTRSAILKQDEEVCTDAMSAPIKARTARRRFYPRAGHLEEKGRDPTLSQQSEETIAKSEALTDSEAKSFFNGIALKTPCVFLCLGPPENCRIVQVHVTENDKDEKVFQAMKESWSKNRKWMPFRKVTEVQEVTIRLIGQDERTERHTLVGTYEPLDTVQLRQNLQDELETIDESMSTWQDPDKLVMCRQDYASGNWEHSSECPSYWIAYRGCDFEEFERVQHNLRSLSLLPALTLAFHNPSLAKGQRLLDGLAQQGPGLYSTRDMLRNLYWHNPRVGDVSFNGYSITEEWDEAKCAAAVVLVMISSIGSAAIFRVIFGDWQTAIAASSLGLAAMALVIQWMQGWCML</sequence>
<evidence type="ECO:0000313" key="3">
    <source>
        <dbReference type="EMBL" id="KAH7114541.1"/>
    </source>
</evidence>
<dbReference type="AlphaFoldDB" id="A0A9P9IB93"/>
<accession>A0A9P9IB93</accession>